<dbReference type="PANTHER" id="PTHR30319:SF1">
    <property type="entry name" value="TRANSCRIPTIONAL REPRESSOR PAAX"/>
    <property type="match status" value="1"/>
</dbReference>
<evidence type="ECO:0000259" key="4">
    <source>
        <dbReference type="Pfam" id="PF20803"/>
    </source>
</evidence>
<dbReference type="InterPro" id="IPR011965">
    <property type="entry name" value="PaaX_trns_reg"/>
</dbReference>
<dbReference type="InterPro" id="IPR013225">
    <property type="entry name" value="PaaX_C"/>
</dbReference>
<keyword evidence="6" id="KW-1185">Reference proteome</keyword>
<dbReference type="Gene3D" id="1.10.10.10">
    <property type="entry name" value="Winged helix-like DNA-binding domain superfamily/Winged helix DNA-binding domain"/>
    <property type="match status" value="1"/>
</dbReference>
<dbReference type="InterPro" id="IPR048846">
    <property type="entry name" value="PaaX-like_central"/>
</dbReference>
<dbReference type="PIRSF" id="PIRSF020623">
    <property type="entry name" value="PaaX"/>
    <property type="match status" value="1"/>
</dbReference>
<dbReference type="Proteomes" id="UP000222106">
    <property type="component" value="Unassembled WGS sequence"/>
</dbReference>
<gene>
    <name evidence="5" type="ORF">ATJ97_3644</name>
</gene>
<dbReference type="Pfam" id="PF08223">
    <property type="entry name" value="PaaX_C"/>
    <property type="match status" value="1"/>
</dbReference>
<feature type="domain" description="Transcriptional repressor PaaX-like N-terminal" evidence="2">
    <location>
        <begin position="3"/>
        <end position="72"/>
    </location>
</feature>
<dbReference type="PANTHER" id="PTHR30319">
    <property type="entry name" value="PHENYLACETIC ACID REGULATOR-RELATED TRANSCRIPTIONAL REPRESSOR"/>
    <property type="match status" value="1"/>
</dbReference>
<evidence type="ECO:0000313" key="5">
    <source>
        <dbReference type="EMBL" id="PFG41096.1"/>
    </source>
</evidence>
<protein>
    <submittedName>
        <fullName evidence="5">PaaX family transcriptional regulator</fullName>
    </submittedName>
</protein>
<evidence type="ECO:0000259" key="2">
    <source>
        <dbReference type="Pfam" id="PF07848"/>
    </source>
</evidence>
<dbReference type="OrthoDB" id="2270427at2"/>
<evidence type="ECO:0000256" key="1">
    <source>
        <dbReference type="SAM" id="MobiDB-lite"/>
    </source>
</evidence>
<name>A0A2A9ER80_9MICO</name>
<organism evidence="5 6">
    <name type="scientific">Georgenia soli</name>
    <dbReference type="NCBI Taxonomy" id="638953"/>
    <lineage>
        <taxon>Bacteria</taxon>
        <taxon>Bacillati</taxon>
        <taxon>Actinomycetota</taxon>
        <taxon>Actinomycetes</taxon>
        <taxon>Micrococcales</taxon>
        <taxon>Bogoriellaceae</taxon>
        <taxon>Georgenia</taxon>
    </lineage>
</organism>
<evidence type="ECO:0000313" key="6">
    <source>
        <dbReference type="Proteomes" id="UP000222106"/>
    </source>
</evidence>
<dbReference type="Gene3D" id="3.30.70.2650">
    <property type="match status" value="1"/>
</dbReference>
<accession>A0A2A9ER80</accession>
<feature type="domain" description="Transcriptional repressor PaaX-like C-terminal" evidence="3">
    <location>
        <begin position="174"/>
        <end position="261"/>
    </location>
</feature>
<dbReference type="EMBL" id="PDJI01000004">
    <property type="protein sequence ID" value="PFG41096.1"/>
    <property type="molecule type" value="Genomic_DNA"/>
</dbReference>
<feature type="compositionally biased region" description="Low complexity" evidence="1">
    <location>
        <begin position="279"/>
        <end position="298"/>
    </location>
</feature>
<dbReference type="GO" id="GO:0006351">
    <property type="term" value="P:DNA-templated transcription"/>
    <property type="evidence" value="ECO:0007669"/>
    <property type="project" value="InterPro"/>
</dbReference>
<dbReference type="InterPro" id="IPR012906">
    <property type="entry name" value="PaaX-like_N"/>
</dbReference>
<feature type="domain" description="Transcriptional repressor PaaX-like central Cas2-like" evidence="4">
    <location>
        <begin position="90"/>
        <end position="169"/>
    </location>
</feature>
<proteinExistence type="predicted"/>
<comment type="caution">
    <text evidence="5">The sequence shown here is derived from an EMBL/GenBank/DDBJ whole genome shotgun (WGS) entry which is preliminary data.</text>
</comment>
<dbReference type="Pfam" id="PF20803">
    <property type="entry name" value="PaaX_M"/>
    <property type="match status" value="1"/>
</dbReference>
<dbReference type="InterPro" id="IPR036390">
    <property type="entry name" value="WH_DNA-bd_sf"/>
</dbReference>
<evidence type="ECO:0000259" key="3">
    <source>
        <dbReference type="Pfam" id="PF08223"/>
    </source>
</evidence>
<feature type="region of interest" description="Disordered" evidence="1">
    <location>
        <begin position="259"/>
        <end position="304"/>
    </location>
</feature>
<sequence>MKPRSIVIDLFGGYLRYRGGAAPLRDLVALLEKFGVGASTARVTMARLKKEGWLDTRPGADGREVVYALNEHSWQMLDEGRERILGTPRTSWEGWWHMVIYYVPESARSARESLRKELAWLGFGPLAASTWISPHDRLARVEEKFAHHGDIRLDLLRARSKGLPADRDMAERCWDLTTLNADYQAFLERYRAELPRYRSGRVGPDESLVARIELFREWRKFPFRDPALPLELLPARWLGHDAYDLFTEASELLRPAAERAVDEATGTRRTDPEPPTVPVTPTAPTTPAPRTAAAGADDIPASLT</sequence>
<dbReference type="InterPro" id="IPR036388">
    <property type="entry name" value="WH-like_DNA-bd_sf"/>
</dbReference>
<dbReference type="SUPFAM" id="SSF46785">
    <property type="entry name" value="Winged helix' DNA-binding domain"/>
    <property type="match status" value="1"/>
</dbReference>
<feature type="compositionally biased region" description="Basic and acidic residues" evidence="1">
    <location>
        <begin position="259"/>
        <end position="272"/>
    </location>
</feature>
<dbReference type="Gene3D" id="1.20.58.1460">
    <property type="match status" value="1"/>
</dbReference>
<reference evidence="5 6" key="1">
    <citation type="submission" date="2017-10" db="EMBL/GenBank/DDBJ databases">
        <title>Sequencing the genomes of 1000 actinobacteria strains.</title>
        <authorList>
            <person name="Klenk H.-P."/>
        </authorList>
    </citation>
    <scope>NUCLEOTIDE SEQUENCE [LARGE SCALE GENOMIC DNA]</scope>
    <source>
        <strain evidence="5 6">DSM 21838</strain>
    </source>
</reference>
<dbReference type="Pfam" id="PF07848">
    <property type="entry name" value="PaaX"/>
    <property type="match status" value="1"/>
</dbReference>
<dbReference type="AlphaFoldDB" id="A0A2A9ER80"/>
<dbReference type="RefSeq" id="WP_098484909.1">
    <property type="nucleotide sequence ID" value="NZ_PDJI01000004.1"/>
</dbReference>